<evidence type="ECO:0000313" key="2">
    <source>
        <dbReference type="EMBL" id="TMW56432.1"/>
    </source>
</evidence>
<dbReference type="SUPFAM" id="SSF50978">
    <property type="entry name" value="WD40 repeat-like"/>
    <property type="match status" value="1"/>
</dbReference>
<feature type="domain" description="Beta-adaptin appendage C-terminal subdomain" evidence="1">
    <location>
        <begin position="381"/>
        <end position="494"/>
    </location>
</feature>
<dbReference type="OrthoDB" id="69705at2759"/>
<comment type="caution">
    <text evidence="2">The sequence shown here is derived from an EMBL/GenBank/DDBJ whole genome shotgun (WGS) entry which is preliminary data.</text>
</comment>
<accession>A0A8K1FEA9</accession>
<dbReference type="AlphaFoldDB" id="A0A8K1FEA9"/>
<dbReference type="Gene3D" id="2.130.10.10">
    <property type="entry name" value="YVTN repeat-like/Quinoprotein amine dehydrogenase"/>
    <property type="match status" value="1"/>
</dbReference>
<protein>
    <recommendedName>
        <fullName evidence="1">Beta-adaptin appendage C-terminal subdomain domain-containing protein</fullName>
    </recommendedName>
</protein>
<dbReference type="GO" id="GO:0016192">
    <property type="term" value="P:vesicle-mediated transport"/>
    <property type="evidence" value="ECO:0007669"/>
    <property type="project" value="InterPro"/>
</dbReference>
<dbReference type="InterPro" id="IPR036322">
    <property type="entry name" value="WD40_repeat_dom_sf"/>
</dbReference>
<name>A0A8K1FEA9_PYTOL</name>
<dbReference type="SMART" id="SM01020">
    <property type="entry name" value="B2-adapt-app_C"/>
    <property type="match status" value="1"/>
</dbReference>
<dbReference type="InterPro" id="IPR012295">
    <property type="entry name" value="TBP_dom_sf"/>
</dbReference>
<reference evidence="2" key="1">
    <citation type="submission" date="2019-03" db="EMBL/GenBank/DDBJ databases">
        <title>Long read genome sequence of the mycoparasitic Pythium oligandrum ATCC 38472 isolated from sugarbeet rhizosphere.</title>
        <authorList>
            <person name="Gaulin E."/>
        </authorList>
    </citation>
    <scope>NUCLEOTIDE SEQUENCE</scope>
    <source>
        <strain evidence="2">ATCC 38472_TT</strain>
    </source>
</reference>
<dbReference type="InterPro" id="IPR015943">
    <property type="entry name" value="WD40/YVTN_repeat-like_dom_sf"/>
</dbReference>
<organism evidence="2 3">
    <name type="scientific">Pythium oligandrum</name>
    <name type="common">Mycoparasitic fungus</name>
    <dbReference type="NCBI Taxonomy" id="41045"/>
    <lineage>
        <taxon>Eukaryota</taxon>
        <taxon>Sar</taxon>
        <taxon>Stramenopiles</taxon>
        <taxon>Oomycota</taxon>
        <taxon>Peronosporomycetes</taxon>
        <taxon>Pythiales</taxon>
        <taxon>Pythiaceae</taxon>
        <taxon>Pythium</taxon>
    </lineage>
</organism>
<gene>
    <name evidence="2" type="ORF">Poli38472_006442</name>
</gene>
<dbReference type="EMBL" id="SPLM01000145">
    <property type="protein sequence ID" value="TMW56432.1"/>
    <property type="molecule type" value="Genomic_DNA"/>
</dbReference>
<proteinExistence type="predicted"/>
<evidence type="ECO:0000313" key="3">
    <source>
        <dbReference type="Proteomes" id="UP000794436"/>
    </source>
</evidence>
<keyword evidence="3" id="KW-1185">Reference proteome</keyword>
<sequence>MLSDLLLVRLTNKKWQRKPRRPSNDKILSGSVDEVAKSWDVTKDSVGVSHQYPGHVLGTISIVGNKAGTHAVTSSLDCQIRVLNLTDGSVEKTIDAGAGERECRQFPRQEAMPLEELSELTTGKNCGKSAVLAQILREIEKTVSVRGTFAAVDCVGTRMDEEMIGLFTVLQFCSPEANKDKGEMHVKEELEQLFEGPDRQKLYTSLIYRDVMANVDNVMISKSYELIKPEEDTPVFKFRAAQMWTEADQINVKLKVRNDGSSPLHVFAVTVKAFEDSSSLGVMLLPSESVAVLEPSQERTVAFQLKLAHAVDLPKDRHYGLYFAHSALRAHLLEGKLDGTKLKLVDKKKQNERSKMPAITMQWRKPALPRDRPTIRRVLALDNTQRLNPKRFENMWEEYVQRHHASFRAAHRPASSAFLASMEAVGIVCMASGTVNGVEKYVLYAKQKDTTDYFFVSIDILVATNETNLSIRTGTDTNESLIQQFVALVDAQLDKLMK</sequence>
<dbReference type="GO" id="GO:0030131">
    <property type="term" value="C:clathrin adaptor complex"/>
    <property type="evidence" value="ECO:0007669"/>
    <property type="project" value="InterPro"/>
</dbReference>
<evidence type="ECO:0000259" key="1">
    <source>
        <dbReference type="SMART" id="SM01020"/>
    </source>
</evidence>
<dbReference type="InterPro" id="IPR015151">
    <property type="entry name" value="B-adaptin_app_sub_C"/>
</dbReference>
<dbReference type="Proteomes" id="UP000794436">
    <property type="component" value="Unassembled WGS sequence"/>
</dbReference>
<dbReference type="Gene3D" id="3.30.310.10">
    <property type="entry name" value="TATA-Binding Protein"/>
    <property type="match status" value="1"/>
</dbReference>
<dbReference type="GO" id="GO:0006886">
    <property type="term" value="P:intracellular protein transport"/>
    <property type="evidence" value="ECO:0007669"/>
    <property type="project" value="InterPro"/>
</dbReference>
<dbReference type="Pfam" id="PF09066">
    <property type="entry name" value="B2-adapt-app_C"/>
    <property type="match status" value="1"/>
</dbReference>